<keyword evidence="3 5" id="KW-0408">Iron</keyword>
<protein>
    <recommendedName>
        <fullName evidence="6">Cytochrome b5 heme-binding domain-containing protein</fullName>
    </recommendedName>
</protein>
<dbReference type="OMA" id="KAFAYYA"/>
<dbReference type="InterPro" id="IPR013785">
    <property type="entry name" value="Aldolase_TIM"/>
</dbReference>
<reference evidence="7" key="1">
    <citation type="submission" date="2014-01" db="EMBL/GenBank/DDBJ databases">
        <title>The genome of the white-rot fungus Pycnoporus cinnabarinus: a basidiomycete model with a versatile arsenal for lignocellulosic biomass breakdown.</title>
        <authorList>
            <person name="Levasseur A."/>
            <person name="Lomascolo A."/>
            <person name="Ruiz-Duenas F.J."/>
            <person name="Uzan E."/>
            <person name="Piumi F."/>
            <person name="Kues U."/>
            <person name="Ram A.F.J."/>
            <person name="Murat C."/>
            <person name="Haon M."/>
            <person name="Benoit I."/>
            <person name="Arfi Y."/>
            <person name="Chevret D."/>
            <person name="Drula E."/>
            <person name="Kwon M.J."/>
            <person name="Gouret P."/>
            <person name="Lesage-Meessen L."/>
            <person name="Lombard V."/>
            <person name="Mariette J."/>
            <person name="Noirot C."/>
            <person name="Park J."/>
            <person name="Patyshakuliyeva A."/>
            <person name="Wieneger R.A.B."/>
            <person name="Wosten H.A.B."/>
            <person name="Martin F."/>
            <person name="Coutinho P.M."/>
            <person name="de Vries R."/>
            <person name="Martinez A.T."/>
            <person name="Klopp C."/>
            <person name="Pontarotti P."/>
            <person name="Henrissat B."/>
            <person name="Record E."/>
        </authorList>
    </citation>
    <scope>NUCLEOTIDE SEQUENCE [LARGE SCALE GENOMIC DNA]</scope>
    <source>
        <strain evidence="7">BRFM137</strain>
    </source>
</reference>
<sequence>MPRTLTLDEVSKHNSQSSCWVIIKDKVYDVTEFLPDHPGGAKIILKYAGKDATSAYEPIHPPDALDKHLPPEKHLGVLDTASASAIKEAAQNRPKTKDELRVEAAQASKPPLSRMLSLRDIEDVARQVLSYKAFAYYASAADDELSGHTLNPLDERHILTRNNV</sequence>
<keyword evidence="1 5" id="KW-0349">Heme</keyword>
<dbReference type="Gene3D" id="3.20.20.70">
    <property type="entry name" value="Aldolase class I"/>
    <property type="match status" value="1"/>
</dbReference>
<dbReference type="Pfam" id="PF00173">
    <property type="entry name" value="Cyt-b5"/>
    <property type="match status" value="1"/>
</dbReference>
<evidence type="ECO:0000256" key="5">
    <source>
        <dbReference type="RuleBase" id="RU362121"/>
    </source>
</evidence>
<evidence type="ECO:0000313" key="8">
    <source>
        <dbReference type="Proteomes" id="UP000029665"/>
    </source>
</evidence>
<dbReference type="GO" id="GO:0016020">
    <property type="term" value="C:membrane"/>
    <property type="evidence" value="ECO:0007669"/>
    <property type="project" value="TreeGrafter"/>
</dbReference>
<comment type="caution">
    <text evidence="7">The sequence shown here is derived from an EMBL/GenBank/DDBJ whole genome shotgun (WGS) entry which is preliminary data.</text>
</comment>
<keyword evidence="8" id="KW-1185">Reference proteome</keyword>
<dbReference type="Gene3D" id="3.10.120.10">
    <property type="entry name" value="Cytochrome b5-like heme/steroid binding domain"/>
    <property type="match status" value="1"/>
</dbReference>
<dbReference type="InterPro" id="IPR036400">
    <property type="entry name" value="Cyt_B5-like_heme/steroid_sf"/>
</dbReference>
<evidence type="ECO:0000256" key="4">
    <source>
        <dbReference type="ARBA" id="ARBA00038168"/>
    </source>
</evidence>
<name>A0A060SDV3_PYCCI</name>
<dbReference type="AlphaFoldDB" id="A0A060SDV3"/>
<comment type="similarity">
    <text evidence="4 5">Belongs to the cytochrome b5 family.</text>
</comment>
<feature type="domain" description="Cytochrome b5 heme-binding" evidence="6">
    <location>
        <begin position="2"/>
        <end position="79"/>
    </location>
</feature>
<dbReference type="HOGENOM" id="CLU_084267_0_0_1"/>
<dbReference type="SUPFAM" id="SSF55856">
    <property type="entry name" value="Cytochrome b5-like heme/steroid binding domain"/>
    <property type="match status" value="1"/>
</dbReference>
<dbReference type="EMBL" id="CCBP010000112">
    <property type="protein sequence ID" value="CDO72371.1"/>
    <property type="molecule type" value="Genomic_DNA"/>
</dbReference>
<dbReference type="GO" id="GO:0020037">
    <property type="term" value="F:heme binding"/>
    <property type="evidence" value="ECO:0007669"/>
    <property type="project" value="UniProtKB-UniRule"/>
</dbReference>
<accession>A0A060SDV3</accession>
<keyword evidence="2 5" id="KW-0479">Metal-binding</keyword>
<dbReference type="STRING" id="5643.A0A060SDV3"/>
<dbReference type="PRINTS" id="PR00363">
    <property type="entry name" value="CYTOCHROMEB5"/>
</dbReference>
<dbReference type="FunFam" id="3.10.120.10:FF:000009">
    <property type="entry name" value="Cytochrome b2, mitochondrial, putative"/>
    <property type="match status" value="1"/>
</dbReference>
<evidence type="ECO:0000259" key="6">
    <source>
        <dbReference type="PROSITE" id="PS50255"/>
    </source>
</evidence>
<dbReference type="SMART" id="SM01117">
    <property type="entry name" value="Cyt-b5"/>
    <property type="match status" value="1"/>
</dbReference>
<organism evidence="7 8">
    <name type="scientific">Pycnoporus cinnabarinus</name>
    <name type="common">Cinnabar-red polypore</name>
    <name type="synonym">Trametes cinnabarina</name>
    <dbReference type="NCBI Taxonomy" id="5643"/>
    <lineage>
        <taxon>Eukaryota</taxon>
        <taxon>Fungi</taxon>
        <taxon>Dikarya</taxon>
        <taxon>Basidiomycota</taxon>
        <taxon>Agaricomycotina</taxon>
        <taxon>Agaricomycetes</taxon>
        <taxon>Polyporales</taxon>
        <taxon>Polyporaceae</taxon>
        <taxon>Trametes</taxon>
    </lineage>
</organism>
<dbReference type="InterPro" id="IPR050668">
    <property type="entry name" value="Cytochrome_b5"/>
</dbReference>
<evidence type="ECO:0000313" key="7">
    <source>
        <dbReference type="EMBL" id="CDO72371.1"/>
    </source>
</evidence>
<dbReference type="GO" id="GO:0046872">
    <property type="term" value="F:metal ion binding"/>
    <property type="evidence" value="ECO:0007669"/>
    <property type="project" value="UniProtKB-UniRule"/>
</dbReference>
<dbReference type="PROSITE" id="PS00191">
    <property type="entry name" value="CYTOCHROME_B5_1"/>
    <property type="match status" value="1"/>
</dbReference>
<dbReference type="InterPro" id="IPR018506">
    <property type="entry name" value="Cyt_B5_heme-BS"/>
</dbReference>
<evidence type="ECO:0000256" key="2">
    <source>
        <dbReference type="ARBA" id="ARBA00022723"/>
    </source>
</evidence>
<proteinExistence type="inferred from homology"/>
<dbReference type="PANTHER" id="PTHR19359">
    <property type="entry name" value="CYTOCHROME B5"/>
    <property type="match status" value="1"/>
</dbReference>
<gene>
    <name evidence="7" type="ORF">BN946_scf184977.g70</name>
</gene>
<dbReference type="Proteomes" id="UP000029665">
    <property type="component" value="Unassembled WGS sequence"/>
</dbReference>
<evidence type="ECO:0000256" key="1">
    <source>
        <dbReference type="ARBA" id="ARBA00022617"/>
    </source>
</evidence>
<dbReference type="OrthoDB" id="260519at2759"/>
<dbReference type="InterPro" id="IPR001199">
    <property type="entry name" value="Cyt_B5-like_heme/steroid-bd"/>
</dbReference>
<evidence type="ECO:0000256" key="3">
    <source>
        <dbReference type="ARBA" id="ARBA00023004"/>
    </source>
</evidence>
<dbReference type="PROSITE" id="PS50255">
    <property type="entry name" value="CYTOCHROME_B5_2"/>
    <property type="match status" value="1"/>
</dbReference>